<sequence>MVCGANKSSSSSPFFIHSMFLAYKSTKLDKPNISYSVLTYRYVHLQGVATLEWPPDPFFHRSRRYKILYMFTPLRQYRPSFHSKIYHVHLQHKHEIFHIVEPIFFALQSTRIP</sequence>
<dbReference type="Proteomes" id="UP001054837">
    <property type="component" value="Unassembled WGS sequence"/>
</dbReference>
<gene>
    <name evidence="1" type="ORF">CDAR_526791</name>
</gene>
<dbReference type="EMBL" id="BPLQ01003839">
    <property type="protein sequence ID" value="GIY03679.1"/>
    <property type="molecule type" value="Genomic_DNA"/>
</dbReference>
<evidence type="ECO:0000313" key="1">
    <source>
        <dbReference type="EMBL" id="GIY03679.1"/>
    </source>
</evidence>
<comment type="caution">
    <text evidence="1">The sequence shown here is derived from an EMBL/GenBank/DDBJ whole genome shotgun (WGS) entry which is preliminary data.</text>
</comment>
<name>A0AAV4Q2Y7_9ARAC</name>
<evidence type="ECO:0000313" key="2">
    <source>
        <dbReference type="Proteomes" id="UP001054837"/>
    </source>
</evidence>
<dbReference type="AlphaFoldDB" id="A0AAV4Q2Y7"/>
<accession>A0AAV4Q2Y7</accession>
<organism evidence="1 2">
    <name type="scientific">Caerostris darwini</name>
    <dbReference type="NCBI Taxonomy" id="1538125"/>
    <lineage>
        <taxon>Eukaryota</taxon>
        <taxon>Metazoa</taxon>
        <taxon>Ecdysozoa</taxon>
        <taxon>Arthropoda</taxon>
        <taxon>Chelicerata</taxon>
        <taxon>Arachnida</taxon>
        <taxon>Araneae</taxon>
        <taxon>Araneomorphae</taxon>
        <taxon>Entelegynae</taxon>
        <taxon>Araneoidea</taxon>
        <taxon>Araneidae</taxon>
        <taxon>Caerostris</taxon>
    </lineage>
</organism>
<proteinExistence type="predicted"/>
<reference evidence="1 2" key="1">
    <citation type="submission" date="2021-06" db="EMBL/GenBank/DDBJ databases">
        <title>Caerostris darwini draft genome.</title>
        <authorList>
            <person name="Kono N."/>
            <person name="Arakawa K."/>
        </authorList>
    </citation>
    <scope>NUCLEOTIDE SEQUENCE [LARGE SCALE GENOMIC DNA]</scope>
</reference>
<protein>
    <submittedName>
        <fullName evidence="1">Uncharacterized protein</fullName>
    </submittedName>
</protein>
<keyword evidence="2" id="KW-1185">Reference proteome</keyword>